<dbReference type="GO" id="GO:0016491">
    <property type="term" value="F:oxidoreductase activity"/>
    <property type="evidence" value="ECO:0007669"/>
    <property type="project" value="InterPro"/>
</dbReference>
<dbReference type="CDD" id="cd02966">
    <property type="entry name" value="TlpA_like_family"/>
    <property type="match status" value="1"/>
</dbReference>
<evidence type="ECO:0000313" key="4">
    <source>
        <dbReference type="Proteomes" id="UP000316562"/>
    </source>
</evidence>
<dbReference type="InterPro" id="IPR013766">
    <property type="entry name" value="Thioredoxin_domain"/>
</dbReference>
<keyword evidence="1" id="KW-1133">Transmembrane helix</keyword>
<sequence>MKFSLKSKKSKYLYKFIFLSFLIFIVFINLNLPEANASSIVNAPDFSLKVLNRNASGYNVFSLKNYRGHIVILNFWATWCPPCRAEMPMLVKFYNLYRKKGVVVVGINVNKNVGGVSAFAKLYGISYPVVYANSDILSEYGGIDEIPQTFFISKDGKIMFHWVGQISHSALYGITDKLLKMN</sequence>
<evidence type="ECO:0000256" key="1">
    <source>
        <dbReference type="SAM" id="Phobius"/>
    </source>
</evidence>
<dbReference type="Pfam" id="PF00578">
    <property type="entry name" value="AhpC-TSA"/>
    <property type="match status" value="1"/>
</dbReference>
<dbReference type="Proteomes" id="UP000316562">
    <property type="component" value="Unassembled WGS sequence"/>
</dbReference>
<dbReference type="PANTHER" id="PTHR42852:SF13">
    <property type="entry name" value="PROTEIN DIPZ"/>
    <property type="match status" value="1"/>
</dbReference>
<feature type="transmembrane region" description="Helical" evidence="1">
    <location>
        <begin position="12"/>
        <end position="32"/>
    </location>
</feature>
<gene>
    <name evidence="3" type="ORF">EVJ46_05675</name>
</gene>
<comment type="caution">
    <text evidence="3">The sequence shown here is derived from an EMBL/GenBank/DDBJ whole genome shotgun (WGS) entry which is preliminary data.</text>
</comment>
<dbReference type="AlphaFoldDB" id="A0A519BGU9"/>
<dbReference type="InterPro" id="IPR017937">
    <property type="entry name" value="Thioredoxin_CS"/>
</dbReference>
<keyword evidence="1" id="KW-0472">Membrane</keyword>
<dbReference type="InterPro" id="IPR050553">
    <property type="entry name" value="Thioredoxin_ResA/DsbE_sf"/>
</dbReference>
<dbReference type="Gene3D" id="3.40.30.10">
    <property type="entry name" value="Glutaredoxin"/>
    <property type="match status" value="1"/>
</dbReference>
<reference evidence="3 4" key="1">
    <citation type="journal article" date="2019" name="ISME J.">
        <title>Insights into ecological role of a new deltaproteobacterial order Candidatus Acidulodesulfobacterales by metagenomics and metatranscriptomics.</title>
        <authorList>
            <person name="Tan S."/>
            <person name="Liu J."/>
            <person name="Fang Y."/>
            <person name="Hedlund B.P."/>
            <person name="Lian Z.H."/>
            <person name="Huang L.Y."/>
            <person name="Li J.T."/>
            <person name="Huang L.N."/>
            <person name="Li W.J."/>
            <person name="Jiang H.C."/>
            <person name="Dong H.L."/>
            <person name="Shu W.S."/>
        </authorList>
    </citation>
    <scope>NUCLEOTIDE SEQUENCE [LARGE SCALE GENOMIC DNA]</scope>
    <source>
        <strain evidence="3">AP2</strain>
    </source>
</reference>
<dbReference type="InterPro" id="IPR036249">
    <property type="entry name" value="Thioredoxin-like_sf"/>
</dbReference>
<dbReference type="InterPro" id="IPR000866">
    <property type="entry name" value="AhpC/TSA"/>
</dbReference>
<dbReference type="PANTHER" id="PTHR42852">
    <property type="entry name" value="THIOL:DISULFIDE INTERCHANGE PROTEIN DSBE"/>
    <property type="match status" value="1"/>
</dbReference>
<name>A0A519BGU9_ACIG2</name>
<evidence type="ECO:0000313" key="3">
    <source>
        <dbReference type="EMBL" id="RZD16505.1"/>
    </source>
</evidence>
<proteinExistence type="predicted"/>
<organism evidence="3 4">
    <name type="scientific">Acididesulfobacter guangdongensis</name>
    <dbReference type="NCBI Taxonomy" id="2597225"/>
    <lineage>
        <taxon>Bacteria</taxon>
        <taxon>Deltaproteobacteria</taxon>
        <taxon>Candidatus Acidulodesulfobacterales</taxon>
        <taxon>Candidatus Acididesulfobacter</taxon>
    </lineage>
</organism>
<dbReference type="EMBL" id="SGBC01000002">
    <property type="protein sequence ID" value="RZD16505.1"/>
    <property type="molecule type" value="Genomic_DNA"/>
</dbReference>
<protein>
    <submittedName>
        <fullName evidence="3">TlpA family protein disulfide reductase</fullName>
    </submittedName>
</protein>
<evidence type="ECO:0000259" key="2">
    <source>
        <dbReference type="PROSITE" id="PS51352"/>
    </source>
</evidence>
<keyword evidence="1" id="KW-0812">Transmembrane</keyword>
<feature type="domain" description="Thioredoxin" evidence="2">
    <location>
        <begin position="37"/>
        <end position="180"/>
    </location>
</feature>
<dbReference type="GO" id="GO:0016209">
    <property type="term" value="F:antioxidant activity"/>
    <property type="evidence" value="ECO:0007669"/>
    <property type="project" value="InterPro"/>
</dbReference>
<dbReference type="SUPFAM" id="SSF52833">
    <property type="entry name" value="Thioredoxin-like"/>
    <property type="match status" value="1"/>
</dbReference>
<dbReference type="PROSITE" id="PS00194">
    <property type="entry name" value="THIOREDOXIN_1"/>
    <property type="match status" value="1"/>
</dbReference>
<dbReference type="PROSITE" id="PS51352">
    <property type="entry name" value="THIOREDOXIN_2"/>
    <property type="match status" value="1"/>
</dbReference>
<accession>A0A519BGU9</accession>